<organism evidence="1 2">
    <name type="scientific">Coniosporium uncinatum</name>
    <dbReference type="NCBI Taxonomy" id="93489"/>
    <lineage>
        <taxon>Eukaryota</taxon>
        <taxon>Fungi</taxon>
        <taxon>Dikarya</taxon>
        <taxon>Ascomycota</taxon>
        <taxon>Pezizomycotina</taxon>
        <taxon>Dothideomycetes</taxon>
        <taxon>Dothideomycetes incertae sedis</taxon>
        <taxon>Coniosporium</taxon>
    </lineage>
</organism>
<comment type="caution">
    <text evidence="1">The sequence shown here is derived from an EMBL/GenBank/DDBJ whole genome shotgun (WGS) entry which is preliminary data.</text>
</comment>
<reference evidence="1" key="1">
    <citation type="submission" date="2024-09" db="EMBL/GenBank/DDBJ databases">
        <title>Black Yeasts Isolated from many extreme environments.</title>
        <authorList>
            <person name="Coleine C."/>
            <person name="Stajich J.E."/>
            <person name="Selbmann L."/>
        </authorList>
    </citation>
    <scope>NUCLEOTIDE SEQUENCE</scope>
    <source>
        <strain evidence="1">CCFEE 5737</strain>
    </source>
</reference>
<protein>
    <submittedName>
        <fullName evidence="1">Uncharacterized protein</fullName>
    </submittedName>
</protein>
<evidence type="ECO:0000313" key="2">
    <source>
        <dbReference type="Proteomes" id="UP001186974"/>
    </source>
</evidence>
<accession>A0ACC3CTU9</accession>
<dbReference type="EMBL" id="JAWDJW010011894">
    <property type="protein sequence ID" value="KAK3044471.1"/>
    <property type="molecule type" value="Genomic_DNA"/>
</dbReference>
<evidence type="ECO:0000313" key="1">
    <source>
        <dbReference type="EMBL" id="KAK3044471.1"/>
    </source>
</evidence>
<gene>
    <name evidence="1" type="ORF">LTS18_001206</name>
</gene>
<proteinExistence type="predicted"/>
<sequence>RYSWHGWRFAQHIQRQHHRFHHLLLAPRNRKTRKPSVNIKIWIRRHPQMLQARCPHLGSGETGDYFKSIRGNELCLPLRASLPPRHASRGYSTQRTRLENNLQPSRPIVQP</sequence>
<keyword evidence="2" id="KW-1185">Reference proteome</keyword>
<name>A0ACC3CTU9_9PEZI</name>
<feature type="non-terminal residue" evidence="1">
    <location>
        <position position="1"/>
    </location>
</feature>
<dbReference type="Proteomes" id="UP001186974">
    <property type="component" value="Unassembled WGS sequence"/>
</dbReference>
<feature type="non-terminal residue" evidence="1">
    <location>
        <position position="111"/>
    </location>
</feature>